<dbReference type="KEGG" id="cpi:Cpin_4536"/>
<dbReference type="PANTHER" id="PTHR46331">
    <property type="entry name" value="VALACYCLOVIR HYDROLASE"/>
    <property type="match status" value="1"/>
</dbReference>
<evidence type="ECO:0000259" key="2">
    <source>
        <dbReference type="Pfam" id="PF00561"/>
    </source>
</evidence>
<dbReference type="SUPFAM" id="SSF53474">
    <property type="entry name" value="alpha/beta-Hydrolases"/>
    <property type="match status" value="1"/>
</dbReference>
<evidence type="ECO:0000313" key="4">
    <source>
        <dbReference type="Proteomes" id="UP000002215"/>
    </source>
</evidence>
<keyword evidence="1" id="KW-0732">Signal</keyword>
<dbReference type="EMBL" id="CP001699">
    <property type="protein sequence ID" value="ACU61978.1"/>
    <property type="molecule type" value="Genomic_DNA"/>
</dbReference>
<feature type="chain" id="PRO_5037938611" evidence="1">
    <location>
        <begin position="22"/>
        <end position="279"/>
    </location>
</feature>
<feature type="signal peptide" evidence="1">
    <location>
        <begin position="1"/>
        <end position="21"/>
    </location>
</feature>
<organism evidence="3 4">
    <name type="scientific">Chitinophaga pinensis (strain ATCC 43595 / DSM 2588 / LMG 13176 / NBRC 15968 / NCIMB 11800 / UQM 2034)</name>
    <dbReference type="NCBI Taxonomy" id="485918"/>
    <lineage>
        <taxon>Bacteria</taxon>
        <taxon>Pseudomonadati</taxon>
        <taxon>Bacteroidota</taxon>
        <taxon>Chitinophagia</taxon>
        <taxon>Chitinophagales</taxon>
        <taxon>Chitinophagaceae</taxon>
        <taxon>Chitinophaga</taxon>
    </lineage>
</organism>
<evidence type="ECO:0000256" key="1">
    <source>
        <dbReference type="SAM" id="SignalP"/>
    </source>
</evidence>
<sequence length="279" mass="30380">MLRTIILFTILLTMTQLTTNAQTSSTGHYAAVNGLKLYYEIHGTGMPLVLLHGGGSTIETTYGRVLPSLALHHKVIAIELQAHGHTADIDRPMTFEQDADDVATLLQQLQISKADIMGFSNGATTALQIAIRHPALVNKLVLASPLYRRDGMSPGFFEGMAQATLAQMPAPLADAYRKINPDPKGLEAMFMRDSRRMLAFTDIPDTLIKGIEAPALVINGYSDVITSEHVLLLSRTLPHAQLAILPGGHGDYIGEICAPDKNSKMPLLVVEMIDEFLQK</sequence>
<gene>
    <name evidence="3" type="ordered locus">Cpin_4536</name>
</gene>
<evidence type="ECO:0000313" key="3">
    <source>
        <dbReference type="EMBL" id="ACU61978.1"/>
    </source>
</evidence>
<dbReference type="Gene3D" id="3.40.50.1820">
    <property type="entry name" value="alpha/beta hydrolase"/>
    <property type="match status" value="1"/>
</dbReference>
<feature type="domain" description="AB hydrolase-1" evidence="2">
    <location>
        <begin position="47"/>
        <end position="172"/>
    </location>
</feature>
<name>A0A979G766_CHIPD</name>
<dbReference type="AlphaFoldDB" id="A0A979G766"/>
<keyword evidence="3" id="KW-0378">Hydrolase</keyword>
<dbReference type="Pfam" id="PF00561">
    <property type="entry name" value="Abhydrolase_1"/>
    <property type="match status" value="1"/>
</dbReference>
<dbReference type="RefSeq" id="WP_012792146.1">
    <property type="nucleotide sequence ID" value="NC_013132.1"/>
</dbReference>
<protein>
    <submittedName>
        <fullName evidence="3">Alpha/beta hydrolase fold protein</fullName>
    </submittedName>
</protein>
<reference evidence="4" key="1">
    <citation type="submission" date="2009-08" db="EMBL/GenBank/DDBJ databases">
        <title>The complete genome of Chitinophaga pinensis DSM 2588.</title>
        <authorList>
            <consortium name="US DOE Joint Genome Institute (JGI-PGF)"/>
            <person name="Lucas S."/>
            <person name="Copeland A."/>
            <person name="Lapidus A."/>
            <person name="Glavina del Rio T."/>
            <person name="Dalin E."/>
            <person name="Tice H."/>
            <person name="Bruce D."/>
            <person name="Goodwin L."/>
            <person name="Pitluck S."/>
            <person name="Kyrpides N."/>
            <person name="Mavromatis K."/>
            <person name="Ivanova N."/>
            <person name="Mikhailova N."/>
            <person name="Sims D."/>
            <person name="Meinche L."/>
            <person name="Brettin T."/>
            <person name="Detter J.C."/>
            <person name="Han C."/>
            <person name="Larimer F."/>
            <person name="Land M."/>
            <person name="Hauser L."/>
            <person name="Markowitz V."/>
            <person name="Cheng J.-F."/>
            <person name="Hugenholtz P."/>
            <person name="Woyke T."/>
            <person name="Wu D."/>
            <person name="Spring S."/>
            <person name="Klenk H.-P."/>
            <person name="Eisen J.A."/>
        </authorList>
    </citation>
    <scope>NUCLEOTIDE SEQUENCE [LARGE SCALE GENOMIC DNA]</scope>
    <source>
        <strain evidence="4">ATCC 43595 / DSM 2588 / LMG 13176 / NBRC 15968 / NCIMB 11800 / UQM 2034</strain>
    </source>
</reference>
<dbReference type="InterPro" id="IPR000073">
    <property type="entry name" value="AB_hydrolase_1"/>
</dbReference>
<dbReference type="GO" id="GO:0017171">
    <property type="term" value="F:serine hydrolase activity"/>
    <property type="evidence" value="ECO:0007669"/>
    <property type="project" value="TreeGrafter"/>
</dbReference>
<dbReference type="OrthoDB" id="2247630at2"/>
<accession>A0A979G766</accession>
<proteinExistence type="predicted"/>
<dbReference type="PANTHER" id="PTHR46331:SF2">
    <property type="entry name" value="VALACYCLOVIR HYDROLASE"/>
    <property type="match status" value="1"/>
</dbReference>
<dbReference type="Proteomes" id="UP000002215">
    <property type="component" value="Chromosome"/>
</dbReference>
<reference evidence="3 4" key="2">
    <citation type="journal article" date="2010" name="Stand. Genomic Sci.">
        <title>Complete genome sequence of Chitinophaga pinensis type strain (UQM 2034).</title>
        <authorList>
            <person name="Glavina Del Rio T."/>
            <person name="Abt B."/>
            <person name="Spring S."/>
            <person name="Lapidus A."/>
            <person name="Nolan M."/>
            <person name="Tice H."/>
            <person name="Copeland A."/>
            <person name="Cheng J.F."/>
            <person name="Chen F."/>
            <person name="Bruce D."/>
            <person name="Goodwin L."/>
            <person name="Pitluck S."/>
            <person name="Ivanova N."/>
            <person name="Mavromatis K."/>
            <person name="Mikhailova N."/>
            <person name="Pati A."/>
            <person name="Chen A."/>
            <person name="Palaniappan K."/>
            <person name="Land M."/>
            <person name="Hauser L."/>
            <person name="Chang Y.J."/>
            <person name="Jeffries C.D."/>
            <person name="Chain P."/>
            <person name="Saunders E."/>
            <person name="Detter J.C."/>
            <person name="Brettin T."/>
            <person name="Rohde M."/>
            <person name="Goker M."/>
            <person name="Bristow J."/>
            <person name="Eisen J.A."/>
            <person name="Markowitz V."/>
            <person name="Hugenholtz P."/>
            <person name="Kyrpides N.C."/>
            <person name="Klenk H.P."/>
            <person name="Lucas S."/>
        </authorList>
    </citation>
    <scope>NUCLEOTIDE SEQUENCE [LARGE SCALE GENOMIC DNA]</scope>
    <source>
        <strain evidence="4">ATCC 43595 / DSM 2588 / LMG 13176 / NBRC 15968 / NCIMB 11800 / UQM 2034</strain>
    </source>
</reference>
<dbReference type="InterPro" id="IPR029058">
    <property type="entry name" value="AB_hydrolase_fold"/>
</dbReference>